<evidence type="ECO:0000256" key="4">
    <source>
        <dbReference type="ARBA" id="ARBA00022692"/>
    </source>
</evidence>
<dbReference type="Proteomes" id="UP001159364">
    <property type="component" value="Linkage Group LG11"/>
</dbReference>
<keyword evidence="7 9" id="KW-0472">Membrane</keyword>
<reference evidence="10 11" key="1">
    <citation type="submission" date="2021-09" db="EMBL/GenBank/DDBJ databases">
        <title>Genomic insights and catalytic innovation underlie evolution of tropane alkaloids biosynthesis.</title>
        <authorList>
            <person name="Wang Y.-J."/>
            <person name="Tian T."/>
            <person name="Huang J.-P."/>
            <person name="Huang S.-X."/>
        </authorList>
    </citation>
    <scope>NUCLEOTIDE SEQUENCE [LARGE SCALE GENOMIC DNA]</scope>
    <source>
        <strain evidence="10">KIB-2018</strain>
        <tissue evidence="10">Leaf</tissue>
    </source>
</reference>
<dbReference type="GO" id="GO:0006865">
    <property type="term" value="P:amino acid transport"/>
    <property type="evidence" value="ECO:0007669"/>
    <property type="project" value="UniProtKB-KW"/>
</dbReference>
<protein>
    <submittedName>
        <fullName evidence="10">Uncharacterized protein</fullName>
    </submittedName>
</protein>
<dbReference type="InterPro" id="IPR040359">
    <property type="entry name" value="GDU"/>
</dbReference>
<evidence type="ECO:0000313" key="11">
    <source>
        <dbReference type="Proteomes" id="UP001159364"/>
    </source>
</evidence>
<feature type="region of interest" description="Disordered" evidence="8">
    <location>
        <begin position="52"/>
        <end position="72"/>
    </location>
</feature>
<feature type="compositionally biased region" description="Polar residues" evidence="8">
    <location>
        <begin position="1"/>
        <end position="15"/>
    </location>
</feature>
<dbReference type="AlphaFoldDB" id="A0AAV8SIQ2"/>
<name>A0AAV8SIQ2_9ROSI</name>
<dbReference type="EMBL" id="JAIWQS010000011">
    <property type="protein sequence ID" value="KAJ8751874.1"/>
    <property type="molecule type" value="Genomic_DNA"/>
</dbReference>
<comment type="subcellular location">
    <subcellularLocation>
        <location evidence="1">Membrane</location>
        <topology evidence="1">Single-pass membrane protein</topology>
    </subcellularLocation>
</comment>
<organism evidence="10 11">
    <name type="scientific">Erythroxylum novogranatense</name>
    <dbReference type="NCBI Taxonomy" id="1862640"/>
    <lineage>
        <taxon>Eukaryota</taxon>
        <taxon>Viridiplantae</taxon>
        <taxon>Streptophyta</taxon>
        <taxon>Embryophyta</taxon>
        <taxon>Tracheophyta</taxon>
        <taxon>Spermatophyta</taxon>
        <taxon>Magnoliopsida</taxon>
        <taxon>eudicotyledons</taxon>
        <taxon>Gunneridae</taxon>
        <taxon>Pentapetalae</taxon>
        <taxon>rosids</taxon>
        <taxon>fabids</taxon>
        <taxon>Malpighiales</taxon>
        <taxon>Erythroxylaceae</taxon>
        <taxon>Erythroxylum</taxon>
    </lineage>
</organism>
<evidence type="ECO:0000313" key="10">
    <source>
        <dbReference type="EMBL" id="KAJ8751874.1"/>
    </source>
</evidence>
<gene>
    <name evidence="10" type="ORF">K2173_026076</name>
</gene>
<dbReference type="PANTHER" id="PTHR33228:SF76">
    <property type="entry name" value="PROTEIN GLUTAMINE DUMPER 7"/>
    <property type="match status" value="1"/>
</dbReference>
<accession>A0AAV8SIQ2</accession>
<keyword evidence="11" id="KW-1185">Reference proteome</keyword>
<evidence type="ECO:0000256" key="5">
    <source>
        <dbReference type="ARBA" id="ARBA00022970"/>
    </source>
</evidence>
<dbReference type="GO" id="GO:0080143">
    <property type="term" value="P:regulation of amino acid export"/>
    <property type="evidence" value="ECO:0007669"/>
    <property type="project" value="InterPro"/>
</dbReference>
<evidence type="ECO:0000256" key="1">
    <source>
        <dbReference type="ARBA" id="ARBA00004167"/>
    </source>
</evidence>
<sequence>MLPESNYASGTSTSGRGFGHWNSPVPYVFVGLALMLGLISVALIILACSYRKPPPSSTHADQERSDKQVQMSPVDVEPKIVVIMAGDHNPTYFANPVSCTLCSSGQV</sequence>
<dbReference type="PANTHER" id="PTHR33228">
    <property type="entry name" value="PROTEIN GLUTAMINE DUMPER 4-RELATED"/>
    <property type="match status" value="1"/>
</dbReference>
<evidence type="ECO:0000256" key="9">
    <source>
        <dbReference type="SAM" id="Phobius"/>
    </source>
</evidence>
<keyword evidence="3" id="KW-0813">Transport</keyword>
<dbReference type="GO" id="GO:0016020">
    <property type="term" value="C:membrane"/>
    <property type="evidence" value="ECO:0007669"/>
    <property type="project" value="UniProtKB-SubCell"/>
</dbReference>
<comment type="caution">
    <text evidence="10">The sequence shown here is derived from an EMBL/GenBank/DDBJ whole genome shotgun (WGS) entry which is preliminary data.</text>
</comment>
<comment type="similarity">
    <text evidence="2">Belongs to the GLUTAMINE DUMPER 1 (TC 9.B.60) family.</text>
</comment>
<keyword evidence="6 9" id="KW-1133">Transmembrane helix</keyword>
<evidence type="ECO:0000256" key="3">
    <source>
        <dbReference type="ARBA" id="ARBA00022448"/>
    </source>
</evidence>
<keyword evidence="5" id="KW-0029">Amino-acid transport</keyword>
<feature type="transmembrane region" description="Helical" evidence="9">
    <location>
        <begin position="27"/>
        <end position="48"/>
    </location>
</feature>
<keyword evidence="4 9" id="KW-0812">Transmembrane</keyword>
<evidence type="ECO:0000256" key="7">
    <source>
        <dbReference type="ARBA" id="ARBA00023136"/>
    </source>
</evidence>
<evidence type="ECO:0000256" key="8">
    <source>
        <dbReference type="SAM" id="MobiDB-lite"/>
    </source>
</evidence>
<evidence type="ECO:0000256" key="2">
    <source>
        <dbReference type="ARBA" id="ARBA00009977"/>
    </source>
</evidence>
<evidence type="ECO:0000256" key="6">
    <source>
        <dbReference type="ARBA" id="ARBA00022989"/>
    </source>
</evidence>
<proteinExistence type="inferred from homology"/>
<feature type="region of interest" description="Disordered" evidence="8">
    <location>
        <begin position="1"/>
        <end position="20"/>
    </location>
</feature>